<dbReference type="RefSeq" id="WP_052375936.1">
    <property type="nucleotide sequence ID" value="NZ_JAPVER010000018.1"/>
</dbReference>
<evidence type="ECO:0000256" key="6">
    <source>
        <dbReference type="ARBA" id="ARBA00022826"/>
    </source>
</evidence>
<comment type="catalytic activity">
    <reaction evidence="12">
        <text>K(+)(in) = K(+)(out)</text>
        <dbReference type="Rhea" id="RHEA:29463"/>
        <dbReference type="ChEBI" id="CHEBI:29103"/>
    </reaction>
</comment>
<comment type="caution">
    <text evidence="15">The sequence shown here is derived from an EMBL/GenBank/DDBJ whole genome shotgun (WGS) entry which is preliminary data.</text>
</comment>
<dbReference type="InterPro" id="IPR010617">
    <property type="entry name" value="TMEM175-like"/>
</dbReference>
<dbReference type="EMBL" id="JAPVER010000018">
    <property type="protein sequence ID" value="MCZ3364305.1"/>
    <property type="molecule type" value="Genomic_DNA"/>
</dbReference>
<name>A0A9E5A5Z1_9EURY</name>
<feature type="transmembrane region" description="Helical" evidence="13">
    <location>
        <begin position="168"/>
        <end position="196"/>
    </location>
</feature>
<reference evidence="15" key="1">
    <citation type="submission" date="2022-12" db="EMBL/GenBank/DDBJ databases">
        <title>Reclassification of two methanogenic archaea species isolated from the Kolyma lowland permafrost.</title>
        <authorList>
            <person name="Trubitsyn V.E."/>
            <person name="Rivkina E.M."/>
            <person name="Shcherbakova V.A."/>
        </authorList>
    </citation>
    <scope>NUCLEOTIDE SEQUENCE</scope>
    <source>
        <strain evidence="14">M2</strain>
        <strain evidence="15">MK4</strain>
    </source>
</reference>
<comment type="similarity">
    <text evidence="2">Belongs to the TMEM175 family.</text>
</comment>
<keyword evidence="9" id="KW-0406">Ion transport</keyword>
<keyword evidence="11" id="KW-0407">Ion channel</keyword>
<evidence type="ECO:0000256" key="7">
    <source>
        <dbReference type="ARBA" id="ARBA00022958"/>
    </source>
</evidence>
<keyword evidence="16" id="KW-1185">Reference proteome</keyword>
<evidence type="ECO:0000256" key="4">
    <source>
        <dbReference type="ARBA" id="ARBA00022538"/>
    </source>
</evidence>
<keyword evidence="4" id="KW-0633">Potassium transport</keyword>
<evidence type="ECO:0000256" key="3">
    <source>
        <dbReference type="ARBA" id="ARBA00022448"/>
    </source>
</evidence>
<evidence type="ECO:0000256" key="9">
    <source>
        <dbReference type="ARBA" id="ARBA00023065"/>
    </source>
</evidence>
<sequence length="211" mass="24288">MPQLRDDYNIFAGHDLQRTKALADGVFSIAMTILVLELSIPFFGSVHSEGDLFTVLLQVAPRLLVYFMSFITLGIFWTGHSLQYTFIEESDRHLNWISIFFLMFVALIPFTTAFLTEYITFKLAIGVYWLNILILGIFTYIHWQYACKSGFISREIPEKVDKSLRNRIITAQIFYALAALMCFISTYLSIVILIAIQLNYALAPSFRHISK</sequence>
<keyword evidence="6" id="KW-0631">Potassium channel</keyword>
<dbReference type="Proteomes" id="UP001074446">
    <property type="component" value="Unassembled WGS sequence"/>
</dbReference>
<feature type="transmembrane region" description="Helical" evidence="13">
    <location>
        <begin position="63"/>
        <end position="82"/>
    </location>
</feature>
<evidence type="ECO:0000256" key="10">
    <source>
        <dbReference type="ARBA" id="ARBA00023136"/>
    </source>
</evidence>
<keyword evidence="7" id="KW-0630">Potassium</keyword>
<dbReference type="GO" id="GO:0015252">
    <property type="term" value="F:proton channel activity"/>
    <property type="evidence" value="ECO:0007669"/>
    <property type="project" value="InterPro"/>
</dbReference>
<evidence type="ECO:0000256" key="8">
    <source>
        <dbReference type="ARBA" id="ARBA00022989"/>
    </source>
</evidence>
<evidence type="ECO:0000313" key="16">
    <source>
        <dbReference type="Proteomes" id="UP001068021"/>
    </source>
</evidence>
<feature type="transmembrane region" description="Helical" evidence="13">
    <location>
        <begin position="21"/>
        <end position="43"/>
    </location>
</feature>
<accession>A0A9E5A5Z1</accession>
<protein>
    <submittedName>
        <fullName evidence="15">TMEM175 family protein</fullName>
    </submittedName>
</protein>
<dbReference type="AlphaFoldDB" id="A0A9E5A5Z1"/>
<keyword evidence="10 13" id="KW-0472">Membrane</keyword>
<proteinExistence type="inferred from homology"/>
<evidence type="ECO:0000256" key="5">
    <source>
        <dbReference type="ARBA" id="ARBA00022692"/>
    </source>
</evidence>
<organism evidence="15">
    <name type="scientific">Methanobacterium veterum</name>
    <dbReference type="NCBI Taxonomy" id="408577"/>
    <lineage>
        <taxon>Archaea</taxon>
        <taxon>Methanobacteriati</taxon>
        <taxon>Methanobacteriota</taxon>
        <taxon>Methanomada group</taxon>
        <taxon>Methanobacteria</taxon>
        <taxon>Methanobacteriales</taxon>
        <taxon>Methanobacteriaceae</taxon>
        <taxon>Methanobacterium</taxon>
    </lineage>
</organism>
<dbReference type="PANTHER" id="PTHR31462:SF5">
    <property type="entry name" value="ENDOSOMAL_LYSOSOMAL PROTON CHANNEL TMEM175"/>
    <property type="match status" value="1"/>
</dbReference>
<dbReference type="EMBL" id="JAPVES010000030">
    <property type="protein sequence ID" value="MCZ3372053.1"/>
    <property type="molecule type" value="Genomic_DNA"/>
</dbReference>
<feature type="transmembrane region" description="Helical" evidence="13">
    <location>
        <begin position="127"/>
        <end position="147"/>
    </location>
</feature>
<keyword evidence="3" id="KW-0813">Transport</keyword>
<evidence type="ECO:0000256" key="2">
    <source>
        <dbReference type="ARBA" id="ARBA00006920"/>
    </source>
</evidence>
<feature type="transmembrane region" description="Helical" evidence="13">
    <location>
        <begin position="94"/>
        <end position="115"/>
    </location>
</feature>
<evidence type="ECO:0000256" key="12">
    <source>
        <dbReference type="ARBA" id="ARBA00034430"/>
    </source>
</evidence>
<evidence type="ECO:0000313" key="14">
    <source>
        <dbReference type="EMBL" id="MCZ3364305.1"/>
    </source>
</evidence>
<gene>
    <name evidence="15" type="ORF">O3H35_05365</name>
    <name evidence="14" type="ORF">O3H54_00280</name>
</gene>
<keyword evidence="5 13" id="KW-0812">Transmembrane</keyword>
<dbReference type="Pfam" id="PF06736">
    <property type="entry name" value="TMEM175"/>
    <property type="match status" value="1"/>
</dbReference>
<dbReference type="PANTHER" id="PTHR31462">
    <property type="entry name" value="ENDOSOMAL/LYSOSOMAL POTASSIUM CHANNEL TMEM175"/>
    <property type="match status" value="1"/>
</dbReference>
<dbReference type="Proteomes" id="UP001068021">
    <property type="component" value="Unassembled WGS sequence"/>
</dbReference>
<evidence type="ECO:0000313" key="15">
    <source>
        <dbReference type="EMBL" id="MCZ3372053.1"/>
    </source>
</evidence>
<evidence type="ECO:0000256" key="11">
    <source>
        <dbReference type="ARBA" id="ARBA00023303"/>
    </source>
</evidence>
<keyword evidence="8 13" id="KW-1133">Transmembrane helix</keyword>
<evidence type="ECO:0000256" key="13">
    <source>
        <dbReference type="SAM" id="Phobius"/>
    </source>
</evidence>
<dbReference type="GO" id="GO:0016020">
    <property type="term" value="C:membrane"/>
    <property type="evidence" value="ECO:0007669"/>
    <property type="project" value="UniProtKB-SubCell"/>
</dbReference>
<dbReference type="GO" id="GO:0005267">
    <property type="term" value="F:potassium channel activity"/>
    <property type="evidence" value="ECO:0007669"/>
    <property type="project" value="UniProtKB-KW"/>
</dbReference>
<evidence type="ECO:0000256" key="1">
    <source>
        <dbReference type="ARBA" id="ARBA00004141"/>
    </source>
</evidence>
<comment type="subcellular location">
    <subcellularLocation>
        <location evidence="1">Membrane</location>
        <topology evidence="1">Multi-pass membrane protein</topology>
    </subcellularLocation>
</comment>